<dbReference type="InterPro" id="IPR052433">
    <property type="entry name" value="X-Pro_dipept-like"/>
</dbReference>
<protein>
    <recommendedName>
        <fullName evidence="4">Xaa-Pro aminopeptidase</fullName>
        <ecNumber evidence="4">3.4.11.9</ecNumber>
    </recommendedName>
</protein>
<dbReference type="RefSeq" id="WP_344855178.1">
    <property type="nucleotide sequence ID" value="NZ_BAAAZN010000001.1"/>
</dbReference>
<accession>A0ABP6V4C0</accession>
<dbReference type="EC" id="3.4.11.9" evidence="4"/>
<name>A0ABP6V4C0_9PSEU</name>
<comment type="caution">
    <text evidence="9">The sequence shown here is derived from an EMBL/GenBank/DDBJ whole genome shotgun (WGS) entry which is preliminary data.</text>
</comment>
<dbReference type="SUPFAM" id="SSF53092">
    <property type="entry name" value="Creatinase/prolidase N-terminal domain"/>
    <property type="match status" value="1"/>
</dbReference>
<comment type="similarity">
    <text evidence="3">Belongs to the peptidase M24B family.</text>
</comment>
<dbReference type="InterPro" id="IPR000994">
    <property type="entry name" value="Pept_M24"/>
</dbReference>
<dbReference type="EMBL" id="BAAAZN010000001">
    <property type="protein sequence ID" value="GAA3526730.1"/>
    <property type="molecule type" value="Genomic_DNA"/>
</dbReference>
<organism evidence="9 10">
    <name type="scientific">Amycolatopsis ultiminotia</name>
    <dbReference type="NCBI Taxonomy" id="543629"/>
    <lineage>
        <taxon>Bacteria</taxon>
        <taxon>Bacillati</taxon>
        <taxon>Actinomycetota</taxon>
        <taxon>Actinomycetes</taxon>
        <taxon>Pseudonocardiales</taxon>
        <taxon>Pseudonocardiaceae</taxon>
        <taxon>Amycolatopsis</taxon>
    </lineage>
</organism>
<proteinExistence type="inferred from homology"/>
<evidence type="ECO:0000256" key="1">
    <source>
        <dbReference type="ARBA" id="ARBA00001424"/>
    </source>
</evidence>
<dbReference type="PANTHER" id="PTHR43226">
    <property type="entry name" value="XAA-PRO AMINOPEPTIDASE 3"/>
    <property type="match status" value="1"/>
</dbReference>
<comment type="cofactor">
    <cofactor evidence="2">
        <name>Mn(2+)</name>
        <dbReference type="ChEBI" id="CHEBI:29035"/>
    </cofactor>
</comment>
<gene>
    <name evidence="9" type="ORF">GCM10022222_07150</name>
</gene>
<evidence type="ECO:0000313" key="10">
    <source>
        <dbReference type="Proteomes" id="UP001500689"/>
    </source>
</evidence>
<keyword evidence="9" id="KW-0645">Protease</keyword>
<evidence type="ECO:0000313" key="9">
    <source>
        <dbReference type="EMBL" id="GAA3526730.1"/>
    </source>
</evidence>
<sequence>MTDRLVPQGNWSDAELTALLEQSSAAGRFSPGLLRAMTQGWSVPESDAAEWRGAGPRRARRKLIAADFPGGTLVIPTGRPAVRTNDLPFAFRPGTDHMWLAGPTEPGSVLVLGPDGAETLYVAEQPVLGHPKAVLGSHGPLVEGRREPSAVTALRLGIETRPLDELDKRLCGTEARAVRGLDPHVDAIVADDGRELEKQLARRRLHKDAYEIAQLRHAATATVEGFAAVARALPDAIRYGEAFVEGVFTQQARTRGRGLAYTPVVGGGHRATILHWQRNDQQIGPEDLLLLDAGVEGPELYASDVARTMPVSGRYSSAQRDVHDVVHAAHQAALAAVRPGGSFTDPHRAAQAVLADGLHSLGVLPHPVFDGLSAGERSWRWTLHVTSHMLGADVHDSLVVAGEYAAGALEPGHVLAVEPGLYFAPFDDYVPEHLRGIGVRIEDNVVVEDDGIEILTAALPVSATGIEDWIADRA</sequence>
<evidence type="ECO:0000256" key="6">
    <source>
        <dbReference type="ARBA" id="ARBA00022801"/>
    </source>
</evidence>
<dbReference type="Proteomes" id="UP001500689">
    <property type="component" value="Unassembled WGS sequence"/>
</dbReference>
<keyword evidence="10" id="KW-1185">Reference proteome</keyword>
<evidence type="ECO:0000256" key="5">
    <source>
        <dbReference type="ARBA" id="ARBA00022723"/>
    </source>
</evidence>
<dbReference type="InterPro" id="IPR029149">
    <property type="entry name" value="Creatin/AminoP/Spt16_N"/>
</dbReference>
<feature type="domain" description="Aminopeptidase P N-terminal" evidence="8">
    <location>
        <begin position="56"/>
        <end position="186"/>
    </location>
</feature>
<reference evidence="10" key="1">
    <citation type="journal article" date="2019" name="Int. J. Syst. Evol. Microbiol.">
        <title>The Global Catalogue of Microorganisms (GCM) 10K type strain sequencing project: providing services to taxonomists for standard genome sequencing and annotation.</title>
        <authorList>
            <consortium name="The Broad Institute Genomics Platform"/>
            <consortium name="The Broad Institute Genome Sequencing Center for Infectious Disease"/>
            <person name="Wu L."/>
            <person name="Ma J."/>
        </authorList>
    </citation>
    <scope>NUCLEOTIDE SEQUENCE [LARGE SCALE GENOMIC DNA]</scope>
    <source>
        <strain evidence="10">JCM 16898</strain>
    </source>
</reference>
<keyword evidence="9" id="KW-0031">Aminopeptidase</keyword>
<dbReference type="PANTHER" id="PTHR43226:SF4">
    <property type="entry name" value="XAA-PRO AMINOPEPTIDASE 3"/>
    <property type="match status" value="1"/>
</dbReference>
<dbReference type="InterPro" id="IPR007865">
    <property type="entry name" value="Aminopep_P_N"/>
</dbReference>
<keyword evidence="7" id="KW-0464">Manganese</keyword>
<dbReference type="Gene3D" id="3.40.350.10">
    <property type="entry name" value="Creatinase/prolidase N-terminal domain"/>
    <property type="match status" value="1"/>
</dbReference>
<comment type="catalytic activity">
    <reaction evidence="1">
        <text>Release of any N-terminal amino acid, including proline, that is linked to proline, even from a dipeptide or tripeptide.</text>
        <dbReference type="EC" id="3.4.11.9"/>
    </reaction>
</comment>
<dbReference type="Pfam" id="PF05195">
    <property type="entry name" value="AMP_N"/>
    <property type="match status" value="1"/>
</dbReference>
<dbReference type="SMART" id="SM01011">
    <property type="entry name" value="AMP_N"/>
    <property type="match status" value="1"/>
</dbReference>
<dbReference type="SUPFAM" id="SSF55920">
    <property type="entry name" value="Creatinase/aminopeptidase"/>
    <property type="match status" value="1"/>
</dbReference>
<dbReference type="GO" id="GO:0004177">
    <property type="term" value="F:aminopeptidase activity"/>
    <property type="evidence" value="ECO:0007669"/>
    <property type="project" value="UniProtKB-KW"/>
</dbReference>
<evidence type="ECO:0000259" key="8">
    <source>
        <dbReference type="SMART" id="SM01011"/>
    </source>
</evidence>
<evidence type="ECO:0000256" key="2">
    <source>
        <dbReference type="ARBA" id="ARBA00001936"/>
    </source>
</evidence>
<evidence type="ECO:0000256" key="4">
    <source>
        <dbReference type="ARBA" id="ARBA00012574"/>
    </source>
</evidence>
<dbReference type="Gene3D" id="3.90.230.10">
    <property type="entry name" value="Creatinase/methionine aminopeptidase superfamily"/>
    <property type="match status" value="1"/>
</dbReference>
<evidence type="ECO:0000256" key="3">
    <source>
        <dbReference type="ARBA" id="ARBA00008766"/>
    </source>
</evidence>
<dbReference type="Pfam" id="PF00557">
    <property type="entry name" value="Peptidase_M24"/>
    <property type="match status" value="1"/>
</dbReference>
<evidence type="ECO:0000256" key="7">
    <source>
        <dbReference type="ARBA" id="ARBA00023211"/>
    </source>
</evidence>
<keyword evidence="6" id="KW-0378">Hydrolase</keyword>
<keyword evidence="5" id="KW-0479">Metal-binding</keyword>
<dbReference type="InterPro" id="IPR036005">
    <property type="entry name" value="Creatinase/aminopeptidase-like"/>
</dbReference>